<dbReference type="Proteomes" id="UP000503462">
    <property type="component" value="Chromosome 4"/>
</dbReference>
<evidence type="ECO:0000256" key="3">
    <source>
        <dbReference type="SAM" id="MobiDB-lite"/>
    </source>
</evidence>
<dbReference type="PANTHER" id="PTHR23003">
    <property type="entry name" value="RNA RECOGNITION MOTIF RRM DOMAIN CONTAINING PROTEIN"/>
    <property type="match status" value="1"/>
</dbReference>
<dbReference type="InterPro" id="IPR035979">
    <property type="entry name" value="RBD_domain_sf"/>
</dbReference>
<evidence type="ECO:0000259" key="4">
    <source>
        <dbReference type="PROSITE" id="PS50102"/>
    </source>
</evidence>
<dbReference type="AlphaFoldDB" id="A0A6H0Y191"/>
<dbReference type="SMART" id="SM00360">
    <property type="entry name" value="RRM"/>
    <property type="match status" value="1"/>
</dbReference>
<keyword evidence="6" id="KW-1185">Reference proteome</keyword>
<proteinExistence type="predicted"/>
<dbReference type="InterPro" id="IPR000504">
    <property type="entry name" value="RRM_dom"/>
</dbReference>
<gene>
    <name evidence="5" type="ORF">AMS68_006290</name>
</gene>
<reference evidence="5 6" key="1">
    <citation type="journal article" date="2016" name="Sci. Rep.">
        <title>Peltaster fructicola genome reveals evolution from an invasive phytopathogen to an ectophytic parasite.</title>
        <authorList>
            <person name="Xu C."/>
            <person name="Chen H."/>
            <person name="Gleason M.L."/>
            <person name="Xu J.R."/>
            <person name="Liu H."/>
            <person name="Zhang R."/>
            <person name="Sun G."/>
        </authorList>
    </citation>
    <scope>NUCLEOTIDE SEQUENCE [LARGE SCALE GENOMIC DNA]</scope>
    <source>
        <strain evidence="5 6">LNHT1506</strain>
    </source>
</reference>
<dbReference type="GO" id="GO:0005737">
    <property type="term" value="C:cytoplasm"/>
    <property type="evidence" value="ECO:0007669"/>
    <property type="project" value="TreeGrafter"/>
</dbReference>
<evidence type="ECO:0000256" key="1">
    <source>
        <dbReference type="ARBA" id="ARBA00022884"/>
    </source>
</evidence>
<dbReference type="PANTHER" id="PTHR23003:SF3">
    <property type="entry name" value="FI21236P1-RELATED"/>
    <property type="match status" value="1"/>
</dbReference>
<dbReference type="Gene3D" id="3.30.70.330">
    <property type="match status" value="1"/>
</dbReference>
<dbReference type="Pfam" id="PF00076">
    <property type="entry name" value="RRM_1"/>
    <property type="match status" value="1"/>
</dbReference>
<dbReference type="InterPro" id="IPR012677">
    <property type="entry name" value="Nucleotide-bd_a/b_plait_sf"/>
</dbReference>
<dbReference type="PROSITE" id="PS50102">
    <property type="entry name" value="RRM"/>
    <property type="match status" value="1"/>
</dbReference>
<feature type="domain" description="RRM" evidence="4">
    <location>
        <begin position="240"/>
        <end position="317"/>
    </location>
</feature>
<dbReference type="OrthoDB" id="1049195at2759"/>
<dbReference type="GO" id="GO:0003729">
    <property type="term" value="F:mRNA binding"/>
    <property type="evidence" value="ECO:0007669"/>
    <property type="project" value="TreeGrafter"/>
</dbReference>
<dbReference type="InterPro" id="IPR050374">
    <property type="entry name" value="RRT5_SRSF_SR"/>
</dbReference>
<keyword evidence="1 2" id="KW-0694">RNA-binding</keyword>
<accession>A0A6H0Y191</accession>
<evidence type="ECO:0000256" key="2">
    <source>
        <dbReference type="PROSITE-ProRule" id="PRU00176"/>
    </source>
</evidence>
<feature type="region of interest" description="Disordered" evidence="3">
    <location>
        <begin position="324"/>
        <end position="369"/>
    </location>
</feature>
<dbReference type="GO" id="GO:0005634">
    <property type="term" value="C:nucleus"/>
    <property type="evidence" value="ECO:0007669"/>
    <property type="project" value="TreeGrafter"/>
</dbReference>
<evidence type="ECO:0000313" key="6">
    <source>
        <dbReference type="Proteomes" id="UP000503462"/>
    </source>
</evidence>
<organism evidence="5 6">
    <name type="scientific">Peltaster fructicola</name>
    <dbReference type="NCBI Taxonomy" id="286661"/>
    <lineage>
        <taxon>Eukaryota</taxon>
        <taxon>Fungi</taxon>
        <taxon>Dikarya</taxon>
        <taxon>Ascomycota</taxon>
        <taxon>Pezizomycotina</taxon>
        <taxon>Dothideomycetes</taxon>
        <taxon>Dothideomycetes incertae sedis</taxon>
        <taxon>Peltaster</taxon>
    </lineage>
</organism>
<evidence type="ECO:0000313" key="5">
    <source>
        <dbReference type="EMBL" id="QIX00773.1"/>
    </source>
</evidence>
<feature type="compositionally biased region" description="Polar residues" evidence="3">
    <location>
        <begin position="337"/>
        <end position="357"/>
    </location>
</feature>
<feature type="compositionally biased region" description="Basic and acidic residues" evidence="3">
    <location>
        <begin position="359"/>
        <end position="369"/>
    </location>
</feature>
<dbReference type="SUPFAM" id="SSF54928">
    <property type="entry name" value="RNA-binding domain, RBD"/>
    <property type="match status" value="1"/>
</dbReference>
<dbReference type="EMBL" id="CP051142">
    <property type="protein sequence ID" value="QIX00773.1"/>
    <property type="molecule type" value="Genomic_DNA"/>
</dbReference>
<protein>
    <recommendedName>
        <fullName evidence="4">RRM domain-containing protein</fullName>
    </recommendedName>
</protein>
<sequence length="369" mass="40021">MPPAGNTHNSTQQILCIHGLPSHYTWQDVKDLARNRAEHGLRAQSSEVQGPNGERIVVWFVAVSRRAEAVSLFEWLTQTRIEGTYLIVHLFDSGSCFMANCHLSDIQCTFCRPSQAVRGMLAGRLPVQPPPMTQMPMGYAPAPAMPGSYNTATPLMPNRFAVSSPPTQTQDVAQALAARLRSHAAAGQPLSVDQESFLERMDSLSLRDTGSASVARPVYAAAPSGAIINTSNGYARTEARGVFAKGLDYKTRSKEVEALFARAGEITRCEVHVNSQGKPKGTATIQYATAAEARHAVQVLDQFKWKGRTLHVRSDRETIVIEAPTVAGGSRDGARDLSTSTDTTSQEPTIVDGSNSRQARRDSKTSSKK</sequence>
<dbReference type="GO" id="GO:1990904">
    <property type="term" value="C:ribonucleoprotein complex"/>
    <property type="evidence" value="ECO:0007669"/>
    <property type="project" value="TreeGrafter"/>
</dbReference>
<name>A0A6H0Y191_9PEZI</name>
<dbReference type="CDD" id="cd00590">
    <property type="entry name" value="RRM_SF"/>
    <property type="match status" value="1"/>
</dbReference>